<name>A0A5C1E5M9_9RHOO</name>
<dbReference type="GO" id="GO:0046872">
    <property type="term" value="F:metal ion binding"/>
    <property type="evidence" value="ECO:0007669"/>
    <property type="project" value="UniProtKB-KW"/>
</dbReference>
<dbReference type="PANTHER" id="PTHR22726:SF1">
    <property type="entry name" value="METALLOENDOPEPTIDASE OMA1, MITOCHONDRIAL"/>
    <property type="match status" value="1"/>
</dbReference>
<gene>
    <name evidence="9" type="ORF">OTERR_07560</name>
</gene>
<protein>
    <submittedName>
        <fullName evidence="9">M48 family peptidase</fullName>
    </submittedName>
</protein>
<dbReference type="InterPro" id="IPR001915">
    <property type="entry name" value="Peptidase_M48"/>
</dbReference>
<evidence type="ECO:0000313" key="9">
    <source>
        <dbReference type="EMBL" id="QEL64232.1"/>
    </source>
</evidence>
<feature type="chain" id="PRO_5023063381" evidence="7">
    <location>
        <begin position="30"/>
        <end position="484"/>
    </location>
</feature>
<dbReference type="Gene3D" id="3.30.2010.10">
    <property type="entry name" value="Metalloproteases ('zincins'), catalytic domain"/>
    <property type="match status" value="1"/>
</dbReference>
<dbReference type="GO" id="GO:0016020">
    <property type="term" value="C:membrane"/>
    <property type="evidence" value="ECO:0007669"/>
    <property type="project" value="TreeGrafter"/>
</dbReference>
<feature type="domain" description="Peptidase M48" evidence="8">
    <location>
        <begin position="73"/>
        <end position="259"/>
    </location>
</feature>
<evidence type="ECO:0000256" key="6">
    <source>
        <dbReference type="ARBA" id="ARBA00023049"/>
    </source>
</evidence>
<keyword evidence="7" id="KW-0732">Signal</keyword>
<keyword evidence="5" id="KW-0862">Zinc</keyword>
<evidence type="ECO:0000256" key="1">
    <source>
        <dbReference type="ARBA" id="ARBA00001947"/>
    </source>
</evidence>
<dbReference type="SUPFAM" id="SSF48452">
    <property type="entry name" value="TPR-like"/>
    <property type="match status" value="1"/>
</dbReference>
<sequence>MVRAPFFRRPLAAILAVLLALGPGGSVYAEGLPDLGDAAQSDISPLVEKKVGEQIFNDIRRDPDYLNDPEVTDYLERLGGRLTAASPDPAFGYTFFAIKDPTINAFATFGGYVAVNTGLLTAAQTESELAGVLAHEISHVTQHHLARGIAKEKQNSIAAMITMALAMLAARSNSQVAGAAMASAQAGAIQSSLAFSREFEREADRIGFQTLQKAGFDPHGMADFFARLQKATRLYENNAPVYLRTHPLTVERISDMQNRVQNVPYRQVPDTADFQLVRAKLRAMEGTPKEAVAHFEEVLRERKFVNEASAHLGLARAALRAKDVATAERELQVLRRAKVNSALVESLAAETRLAAGDLVGAEAAYRDGLKRFPFAKGLIYGLGDTIFVAGRYTEAVAFAEAQSQAYPQDPTFYLLLAKSHAALGHRLPQHRALAEAYALQGKTAEAVEQLNLAQRAGDGNFYEQSVVDARLKALKARQAEEQRR</sequence>
<dbReference type="GO" id="GO:0004222">
    <property type="term" value="F:metalloendopeptidase activity"/>
    <property type="evidence" value="ECO:0007669"/>
    <property type="project" value="InterPro"/>
</dbReference>
<dbReference type="InterPro" id="IPR011990">
    <property type="entry name" value="TPR-like_helical_dom_sf"/>
</dbReference>
<dbReference type="RefSeq" id="WP_149424916.1">
    <property type="nucleotide sequence ID" value="NZ_CP022579.1"/>
</dbReference>
<dbReference type="Pfam" id="PF01435">
    <property type="entry name" value="Peptidase_M48"/>
    <property type="match status" value="1"/>
</dbReference>
<keyword evidence="10" id="KW-1185">Reference proteome</keyword>
<dbReference type="GO" id="GO:0051603">
    <property type="term" value="P:proteolysis involved in protein catabolic process"/>
    <property type="evidence" value="ECO:0007669"/>
    <property type="project" value="TreeGrafter"/>
</dbReference>
<dbReference type="KEGG" id="otr:OTERR_07560"/>
<dbReference type="Pfam" id="PF13432">
    <property type="entry name" value="TPR_16"/>
    <property type="match status" value="2"/>
</dbReference>
<evidence type="ECO:0000256" key="2">
    <source>
        <dbReference type="ARBA" id="ARBA00022670"/>
    </source>
</evidence>
<keyword evidence="2" id="KW-0645">Protease</keyword>
<evidence type="ECO:0000256" key="3">
    <source>
        <dbReference type="ARBA" id="ARBA00022723"/>
    </source>
</evidence>
<evidence type="ECO:0000256" key="7">
    <source>
        <dbReference type="SAM" id="SignalP"/>
    </source>
</evidence>
<organism evidence="9 10">
    <name type="scientific">Oryzomicrobium terrae</name>
    <dbReference type="NCBI Taxonomy" id="1735038"/>
    <lineage>
        <taxon>Bacteria</taxon>
        <taxon>Pseudomonadati</taxon>
        <taxon>Pseudomonadota</taxon>
        <taxon>Betaproteobacteria</taxon>
        <taxon>Rhodocyclales</taxon>
        <taxon>Rhodocyclaceae</taxon>
        <taxon>Oryzomicrobium</taxon>
    </lineage>
</organism>
<dbReference type="Proteomes" id="UP000323671">
    <property type="component" value="Chromosome"/>
</dbReference>
<feature type="signal peptide" evidence="7">
    <location>
        <begin position="1"/>
        <end position="29"/>
    </location>
</feature>
<keyword evidence="4" id="KW-0378">Hydrolase</keyword>
<dbReference type="EMBL" id="CP022579">
    <property type="protein sequence ID" value="QEL64232.1"/>
    <property type="molecule type" value="Genomic_DNA"/>
</dbReference>
<proteinExistence type="predicted"/>
<dbReference type="CDD" id="cd07333">
    <property type="entry name" value="M48C_bepA_like"/>
    <property type="match status" value="1"/>
</dbReference>
<evidence type="ECO:0000313" key="10">
    <source>
        <dbReference type="Proteomes" id="UP000323671"/>
    </source>
</evidence>
<evidence type="ECO:0000256" key="5">
    <source>
        <dbReference type="ARBA" id="ARBA00022833"/>
    </source>
</evidence>
<comment type="cofactor">
    <cofactor evidence="1">
        <name>Zn(2+)</name>
        <dbReference type="ChEBI" id="CHEBI:29105"/>
    </cofactor>
</comment>
<reference evidence="9 10" key="1">
    <citation type="submission" date="2017-07" db="EMBL/GenBank/DDBJ databases">
        <title>Complete genome sequence of Oryzomicrobium terrae TPP412.</title>
        <authorList>
            <person name="Chiu L.-W."/>
            <person name="Lo K.-J."/>
            <person name="Tsai Y.-M."/>
            <person name="Lin S.-S."/>
            <person name="Kuo C.-H."/>
            <person name="Liu C.-T."/>
        </authorList>
    </citation>
    <scope>NUCLEOTIDE SEQUENCE [LARGE SCALE GENOMIC DNA]</scope>
    <source>
        <strain evidence="9 10">TPP412</strain>
    </source>
</reference>
<keyword evidence="6" id="KW-0482">Metalloprotease</keyword>
<evidence type="ECO:0000256" key="4">
    <source>
        <dbReference type="ARBA" id="ARBA00022801"/>
    </source>
</evidence>
<keyword evidence="3" id="KW-0479">Metal-binding</keyword>
<evidence type="ECO:0000259" key="8">
    <source>
        <dbReference type="Pfam" id="PF01435"/>
    </source>
</evidence>
<dbReference type="Gene3D" id="1.25.40.10">
    <property type="entry name" value="Tetratricopeptide repeat domain"/>
    <property type="match status" value="1"/>
</dbReference>
<dbReference type="PANTHER" id="PTHR22726">
    <property type="entry name" value="METALLOENDOPEPTIDASE OMA1"/>
    <property type="match status" value="1"/>
</dbReference>
<accession>A0A5C1E5M9</accession>
<dbReference type="AlphaFoldDB" id="A0A5C1E5M9"/>
<dbReference type="InterPro" id="IPR051156">
    <property type="entry name" value="Mito/Outer_Membr_Metalloprot"/>
</dbReference>